<dbReference type="InterPro" id="IPR054593">
    <property type="entry name" value="Beta-mannosidase-like_N2"/>
</dbReference>
<dbReference type="SUPFAM" id="SSF51445">
    <property type="entry name" value="(Trans)glycosidases"/>
    <property type="match status" value="1"/>
</dbReference>
<dbReference type="RefSeq" id="WP_115153676.1">
    <property type="nucleotide sequence ID" value="NZ_UGTJ01000001.1"/>
</dbReference>
<dbReference type="Pfam" id="PF18565">
    <property type="entry name" value="Glyco_hydro2_C5"/>
    <property type="match status" value="1"/>
</dbReference>
<evidence type="ECO:0000313" key="11">
    <source>
        <dbReference type="Proteomes" id="UP000255283"/>
    </source>
</evidence>
<dbReference type="Gene3D" id="2.60.40.10">
    <property type="entry name" value="Immunoglobulins"/>
    <property type="match status" value="3"/>
</dbReference>
<dbReference type="SUPFAM" id="SSF49785">
    <property type="entry name" value="Galactose-binding domain-like"/>
    <property type="match status" value="1"/>
</dbReference>
<dbReference type="PANTHER" id="PTHR42732:SF1">
    <property type="entry name" value="BETA-MANNOSIDASE"/>
    <property type="match status" value="1"/>
</dbReference>
<dbReference type="Pfam" id="PF16355">
    <property type="entry name" value="DUF4982"/>
    <property type="match status" value="1"/>
</dbReference>
<comment type="similarity">
    <text evidence="1">Belongs to the glycosyl hydrolase 2 family.</text>
</comment>
<feature type="domain" description="Glycoside hydrolase family 2 immunoglobulin-like beta-sandwich" evidence="5">
    <location>
        <begin position="194"/>
        <end position="295"/>
    </location>
</feature>
<protein>
    <submittedName>
        <fullName evidence="10">Beta-galactosidase</fullName>
        <ecNumber evidence="10">3.2.1.23</ecNumber>
    </submittedName>
</protein>
<feature type="signal peptide" evidence="4">
    <location>
        <begin position="1"/>
        <end position="21"/>
    </location>
</feature>
<dbReference type="Pfam" id="PF02836">
    <property type="entry name" value="Glyco_hydro_2_C"/>
    <property type="match status" value="1"/>
</dbReference>
<dbReference type="AlphaFoldDB" id="A0AAQ1UIH2"/>
<evidence type="ECO:0000259" key="6">
    <source>
        <dbReference type="Pfam" id="PF02836"/>
    </source>
</evidence>
<dbReference type="InterPro" id="IPR017853">
    <property type="entry name" value="GH"/>
</dbReference>
<evidence type="ECO:0000259" key="8">
    <source>
        <dbReference type="Pfam" id="PF18565"/>
    </source>
</evidence>
<evidence type="ECO:0000256" key="2">
    <source>
        <dbReference type="ARBA" id="ARBA00022801"/>
    </source>
</evidence>
<dbReference type="GO" id="GO:0005975">
    <property type="term" value="P:carbohydrate metabolic process"/>
    <property type="evidence" value="ECO:0007669"/>
    <property type="project" value="InterPro"/>
</dbReference>
<dbReference type="Pfam" id="PF00703">
    <property type="entry name" value="Glyco_hydro_2"/>
    <property type="match status" value="1"/>
</dbReference>
<dbReference type="EMBL" id="UGTJ01000001">
    <property type="protein sequence ID" value="SUB80115.1"/>
    <property type="molecule type" value="Genomic_DNA"/>
</dbReference>
<gene>
    <name evidence="10" type="primary">lacZ_4</name>
    <name evidence="10" type="ORF">NCTC13063_01396</name>
</gene>
<dbReference type="EC" id="3.2.1.23" evidence="10"/>
<evidence type="ECO:0000259" key="7">
    <source>
        <dbReference type="Pfam" id="PF16355"/>
    </source>
</evidence>
<dbReference type="GO" id="GO:0004565">
    <property type="term" value="F:beta-galactosidase activity"/>
    <property type="evidence" value="ECO:0007669"/>
    <property type="project" value="UniProtKB-EC"/>
</dbReference>
<dbReference type="Gene3D" id="2.60.120.260">
    <property type="entry name" value="Galactose-binding domain-like"/>
    <property type="match status" value="1"/>
</dbReference>
<dbReference type="InterPro" id="IPR006101">
    <property type="entry name" value="Glyco_hydro_2"/>
</dbReference>
<evidence type="ECO:0000256" key="3">
    <source>
        <dbReference type="ARBA" id="ARBA00023295"/>
    </source>
</evidence>
<dbReference type="InterPro" id="IPR023232">
    <property type="entry name" value="Glyco_hydro_2_AS"/>
</dbReference>
<reference evidence="10 11" key="1">
    <citation type="submission" date="2018-06" db="EMBL/GenBank/DDBJ databases">
        <authorList>
            <consortium name="Pathogen Informatics"/>
            <person name="Doyle S."/>
        </authorList>
    </citation>
    <scope>NUCLEOTIDE SEQUENCE [LARGE SCALE GENOMIC DNA]</scope>
    <source>
        <strain evidence="10 11">NCTC13063</strain>
    </source>
</reference>
<keyword evidence="2 10" id="KW-0378">Hydrolase</keyword>
<sequence length="790" mass="89376">MTNKTFLSLALAVLATLPAVAQRDTISLNRGWLFCRTPQGPAEVVNLPHDFQISQPWVAPSADERADNSDQAANVKSRLSARGFKEMGEGFYRKTLHAPQEWKGRRVLLDFGGIMLVGDVWLNGRRVGGTEYGYLGFEVDVTSLLRYGEDNQIEVRANTMGPKNSRWYTGGGLYRDVKIILTPADLYFVRHPLQITTKDNHTINITAEISRYNKDATGRVGVRILDAAGREVAVRETEVRWSPRRRTMEYRLDPIALASPKLWSCETPYLYTAEVSIYGADGRLADRVSEPFGVRTVEITADRGLLLNGKKVLLKGIANHHTLGVLGAAAFPRAIEKRIRLLKQFGFNHIRCSHNPYSEDLYRLCDRYGLLVVDELYDKWLTQYAGGRTEWTNLWQQDVPEWVKRDRNHPSVVLWSLGNELQTYPSLPFNDWGVTPYKLLRELLHRYDTTRLVTVAMHPRGRNWETDSLPCDLAMLTDVQAYNYRYMYFPGDGRRFPWMKFYQSEANLPMMGPNFYEMDREKVIGLAYWGMIDYLGESMGWPAKGWVNGVFDISLQPKPMAYFLKSMFSDEPTVHIGIVDNKTDNTEWNGIKFGGDQTSDHWNRTEGNRYTVYVYTNADEAELFVNGRSLGVQKNTLDPKTRNKLKWNNVAYVPGSIEAVARKAGRVVARHRIETAGPPVALRLEADDEMWRADGTDLQHVRVYAVDSKGRRSPMAQQLLTFSLEGDASLAALGNGDLTGDDLPTGIRQHLFRGSALAILRAGYTPSKVRLIVSAPGLKSASLKLQTTGK</sequence>
<keyword evidence="4" id="KW-0732">Signal</keyword>
<dbReference type="Proteomes" id="UP000255283">
    <property type="component" value="Unassembled WGS sequence"/>
</dbReference>
<dbReference type="PROSITE" id="PS00608">
    <property type="entry name" value="GLYCOSYL_HYDROL_F2_2"/>
    <property type="match status" value="1"/>
</dbReference>
<feature type="domain" description="Glycoside hydrolase family 2" evidence="8">
    <location>
        <begin position="682"/>
        <end position="783"/>
    </location>
</feature>
<accession>A0AAQ1UIH2</accession>
<dbReference type="InterPro" id="IPR051913">
    <property type="entry name" value="GH2_Domain-Containing"/>
</dbReference>
<dbReference type="InterPro" id="IPR006103">
    <property type="entry name" value="Glyco_hydro_2_cat"/>
</dbReference>
<evidence type="ECO:0000256" key="1">
    <source>
        <dbReference type="ARBA" id="ARBA00007401"/>
    </source>
</evidence>
<evidence type="ECO:0000259" key="5">
    <source>
        <dbReference type="Pfam" id="PF00703"/>
    </source>
</evidence>
<keyword evidence="3 10" id="KW-0326">Glycosidase</keyword>
<dbReference type="InterPro" id="IPR032311">
    <property type="entry name" value="DUF4982"/>
</dbReference>
<dbReference type="PRINTS" id="PR00132">
    <property type="entry name" value="GLHYDRLASE2"/>
</dbReference>
<dbReference type="InterPro" id="IPR008979">
    <property type="entry name" value="Galactose-bd-like_sf"/>
</dbReference>
<evidence type="ECO:0000256" key="4">
    <source>
        <dbReference type="SAM" id="SignalP"/>
    </source>
</evidence>
<dbReference type="SUPFAM" id="SSF49303">
    <property type="entry name" value="beta-Galactosidase/glucuronidase domain"/>
    <property type="match status" value="1"/>
</dbReference>
<comment type="caution">
    <text evidence="10">The sequence shown here is derived from an EMBL/GenBank/DDBJ whole genome shotgun (WGS) entry which is preliminary data.</text>
</comment>
<dbReference type="InterPro" id="IPR006102">
    <property type="entry name" value="Ig-like_GH2"/>
</dbReference>
<dbReference type="Pfam" id="PF22666">
    <property type="entry name" value="Glyco_hydro_2_N2"/>
    <property type="match status" value="1"/>
</dbReference>
<dbReference type="Gene3D" id="3.20.20.80">
    <property type="entry name" value="Glycosidases"/>
    <property type="match status" value="1"/>
</dbReference>
<dbReference type="InterPro" id="IPR040605">
    <property type="entry name" value="Glyco_hydro2_dom5"/>
</dbReference>
<evidence type="ECO:0000313" key="10">
    <source>
        <dbReference type="EMBL" id="SUB80115.1"/>
    </source>
</evidence>
<organism evidence="10 11">
    <name type="scientific">Segatella buccae</name>
    <dbReference type="NCBI Taxonomy" id="28126"/>
    <lineage>
        <taxon>Bacteria</taxon>
        <taxon>Pseudomonadati</taxon>
        <taxon>Bacteroidota</taxon>
        <taxon>Bacteroidia</taxon>
        <taxon>Bacteroidales</taxon>
        <taxon>Prevotellaceae</taxon>
        <taxon>Segatella</taxon>
    </lineage>
</organism>
<feature type="chain" id="PRO_5042855374" evidence="4">
    <location>
        <begin position="22"/>
        <end position="790"/>
    </location>
</feature>
<dbReference type="InterPro" id="IPR036156">
    <property type="entry name" value="Beta-gal/glucu_dom_sf"/>
</dbReference>
<dbReference type="PANTHER" id="PTHR42732">
    <property type="entry name" value="BETA-GALACTOSIDASE"/>
    <property type="match status" value="1"/>
</dbReference>
<feature type="domain" description="DUF4982" evidence="7">
    <location>
        <begin position="608"/>
        <end position="669"/>
    </location>
</feature>
<proteinExistence type="inferred from homology"/>
<feature type="domain" description="Glycoside hydrolase family 2 catalytic" evidence="6">
    <location>
        <begin position="302"/>
        <end position="458"/>
    </location>
</feature>
<dbReference type="InterPro" id="IPR013783">
    <property type="entry name" value="Ig-like_fold"/>
</dbReference>
<name>A0AAQ1UIH2_9BACT</name>
<feature type="domain" description="Beta-mannosidase-like galactose-binding" evidence="9">
    <location>
        <begin position="92"/>
        <end position="158"/>
    </location>
</feature>
<evidence type="ECO:0000259" key="9">
    <source>
        <dbReference type="Pfam" id="PF22666"/>
    </source>
</evidence>